<gene>
    <name evidence="13" type="ORF">MEDL_6829</name>
</gene>
<dbReference type="GO" id="GO:0008270">
    <property type="term" value="F:zinc ion binding"/>
    <property type="evidence" value="ECO:0007669"/>
    <property type="project" value="UniProtKB-KW"/>
</dbReference>
<feature type="region of interest" description="Disordered" evidence="11">
    <location>
        <begin position="571"/>
        <end position="642"/>
    </location>
</feature>
<dbReference type="PANTHER" id="PTHR24394">
    <property type="entry name" value="ZINC FINGER PROTEIN"/>
    <property type="match status" value="1"/>
</dbReference>
<feature type="region of interest" description="Disordered" evidence="11">
    <location>
        <begin position="806"/>
        <end position="826"/>
    </location>
</feature>
<feature type="coiled-coil region" evidence="10">
    <location>
        <begin position="861"/>
        <end position="937"/>
    </location>
</feature>
<evidence type="ECO:0000256" key="5">
    <source>
        <dbReference type="ARBA" id="ARBA00022833"/>
    </source>
</evidence>
<dbReference type="PROSITE" id="PS50157">
    <property type="entry name" value="ZINC_FINGER_C2H2_2"/>
    <property type="match status" value="4"/>
</dbReference>
<evidence type="ECO:0000256" key="6">
    <source>
        <dbReference type="ARBA" id="ARBA00023015"/>
    </source>
</evidence>
<keyword evidence="3" id="KW-0677">Repeat</keyword>
<dbReference type="PROSITE" id="PS00028">
    <property type="entry name" value="ZINC_FINGER_C2H2_1"/>
    <property type="match status" value="4"/>
</dbReference>
<keyword evidence="5" id="KW-0862">Zinc</keyword>
<keyword evidence="14" id="KW-1185">Reference proteome</keyword>
<dbReference type="PANTHER" id="PTHR24394:SF48">
    <property type="entry name" value="ZINC FINGER PROTEIN 771"/>
    <property type="match status" value="1"/>
</dbReference>
<feature type="compositionally biased region" description="Basic and acidic residues" evidence="11">
    <location>
        <begin position="464"/>
        <end position="482"/>
    </location>
</feature>
<keyword evidence="2" id="KW-0479">Metal-binding</keyword>
<protein>
    <submittedName>
        <fullName evidence="13">KRAB</fullName>
    </submittedName>
</protein>
<evidence type="ECO:0000256" key="11">
    <source>
        <dbReference type="SAM" id="MobiDB-lite"/>
    </source>
</evidence>
<evidence type="ECO:0000313" key="13">
    <source>
        <dbReference type="EMBL" id="CAG2191619.1"/>
    </source>
</evidence>
<evidence type="ECO:0000256" key="3">
    <source>
        <dbReference type="ARBA" id="ARBA00022737"/>
    </source>
</evidence>
<evidence type="ECO:0000256" key="1">
    <source>
        <dbReference type="ARBA" id="ARBA00004123"/>
    </source>
</evidence>
<dbReference type="GO" id="GO:0000981">
    <property type="term" value="F:DNA-binding transcription factor activity, RNA polymerase II-specific"/>
    <property type="evidence" value="ECO:0007669"/>
    <property type="project" value="TreeGrafter"/>
</dbReference>
<keyword evidence="6" id="KW-0805">Transcription regulation</keyword>
<evidence type="ECO:0000256" key="8">
    <source>
        <dbReference type="ARBA" id="ARBA00023242"/>
    </source>
</evidence>
<feature type="region of interest" description="Disordered" evidence="11">
    <location>
        <begin position="449"/>
        <end position="502"/>
    </location>
</feature>
<comment type="subcellular location">
    <subcellularLocation>
        <location evidence="1">Nucleus</location>
    </subcellularLocation>
</comment>
<feature type="domain" description="C2H2-type" evidence="12">
    <location>
        <begin position="184"/>
        <end position="213"/>
    </location>
</feature>
<accession>A0A8S3Q7Q8</accession>
<dbReference type="SMART" id="SM00355">
    <property type="entry name" value="ZnF_C2H2"/>
    <property type="match status" value="5"/>
</dbReference>
<dbReference type="InterPro" id="IPR036236">
    <property type="entry name" value="Znf_C2H2_sf"/>
</dbReference>
<feature type="domain" description="C2H2-type" evidence="12">
    <location>
        <begin position="160"/>
        <end position="187"/>
    </location>
</feature>
<dbReference type="OrthoDB" id="9531400at2759"/>
<evidence type="ECO:0000256" key="2">
    <source>
        <dbReference type="ARBA" id="ARBA00022723"/>
    </source>
</evidence>
<organism evidence="13 14">
    <name type="scientific">Mytilus edulis</name>
    <name type="common">Blue mussel</name>
    <dbReference type="NCBI Taxonomy" id="6550"/>
    <lineage>
        <taxon>Eukaryota</taxon>
        <taxon>Metazoa</taxon>
        <taxon>Spiralia</taxon>
        <taxon>Lophotrochozoa</taxon>
        <taxon>Mollusca</taxon>
        <taxon>Bivalvia</taxon>
        <taxon>Autobranchia</taxon>
        <taxon>Pteriomorphia</taxon>
        <taxon>Mytilida</taxon>
        <taxon>Mytiloidea</taxon>
        <taxon>Mytilidae</taxon>
        <taxon>Mytilinae</taxon>
        <taxon>Mytilus</taxon>
    </lineage>
</organism>
<evidence type="ECO:0000256" key="10">
    <source>
        <dbReference type="SAM" id="Coils"/>
    </source>
</evidence>
<feature type="domain" description="C2H2-type" evidence="12">
    <location>
        <begin position="132"/>
        <end position="159"/>
    </location>
</feature>
<proteinExistence type="predicted"/>
<name>A0A8S3Q7Q8_MYTED</name>
<evidence type="ECO:0000256" key="4">
    <source>
        <dbReference type="ARBA" id="ARBA00022771"/>
    </source>
</evidence>
<dbReference type="GO" id="GO:0003677">
    <property type="term" value="F:DNA binding"/>
    <property type="evidence" value="ECO:0007669"/>
    <property type="project" value="UniProtKB-KW"/>
</dbReference>
<dbReference type="Pfam" id="PF00096">
    <property type="entry name" value="zf-C2H2"/>
    <property type="match status" value="3"/>
</dbReference>
<feature type="compositionally biased region" description="Polar residues" evidence="11">
    <location>
        <begin position="483"/>
        <end position="493"/>
    </location>
</feature>
<dbReference type="GO" id="GO:0005634">
    <property type="term" value="C:nucleus"/>
    <property type="evidence" value="ECO:0007669"/>
    <property type="project" value="UniProtKB-SubCell"/>
</dbReference>
<comment type="caution">
    <text evidence="13">The sequence shown here is derived from an EMBL/GenBank/DDBJ whole genome shotgun (WGS) entry which is preliminary data.</text>
</comment>
<evidence type="ECO:0000256" key="9">
    <source>
        <dbReference type="PROSITE-ProRule" id="PRU00042"/>
    </source>
</evidence>
<feature type="domain" description="C2H2-type" evidence="12">
    <location>
        <begin position="652"/>
        <end position="675"/>
    </location>
</feature>
<sequence>MENKTDIILGTSKETFPRIENIWTVTQRQNNDEIKYNEKKGSNTIDRESESDVCISSEDDTNTIKKVKDLDFVDKIKTGNNEHIVSDNEPKPLPEGKAEEKICMYIQTNLASDGISGEEGTSTSHKPEDKSFQCNQCNKKCRSMKSLNNHRKIHTARKIYSCSLCGEIFPMNYLLKEHMITHNAKCDCVVCGKSFNQQIKLKRHMSIHKRNKSHICNMCNKAFSDKRSKERHMIIACPKLPKNNSVVQHFKTHKGIWPYAYLFKKGNENKTKQFIDKDFQLHTTDQTFCSTIKDEDMIIKDSENACSALSDEELHSEDWQVVGFTTHDSEMIIDDTVPDHFKLKDTKMQSKESDFLVQTNEEMYTKKPEPVSSVSTKDETVAKDFKSDNKMKKIIETYDKDSISSIPTKKDTTINNKTFTTDCRTEGMDIKESPCPNEMINQAEKEIKISSEQEDSSSGINLEHMNEDPISKRSSKKTKEAQNKNSTTPIHISSHSDENPYNYLHGVTTSDYLELKDIEAHDKKSDLLMQTTEEVHTNEQEPVSSVEKIETVAKDFQSVFIKKKFIKLDDKYSKPSVRTRRNTEDNNKNVTAEGNTEDLKKDPSSNSSIKKKKEAQNKKSTSPCQAKNGEMNTPLLGNKESKISTNNVNKPYVCHLCSKGFSRTDTLRVHIKSHSVKWIIRPHSEHNYVCKTCTNEAFDSRNNFEQLAILDNNCAINKSELSIADMMLQEEIQCYACNNFEQSVENRCLICDMPFHDNCLDNDTQKCYSCIGLSEQRDLSDKTQQQTHQTIPKSIEIETETISLSEPEQINMSSETTPKNIQPESRPTVGIVQRAEIRQPTQTESTNLIIDDSTYTVIADRNKLDENHKIRMKELKQLEQKLKKREEQIKMKEAMINENMKEKTNILDRLHKSEFRNIELENTIKTLYTKIESLQNKPNQHLPEHQSSASKTTDDLVTGIREKVTKYVLSKVDDEINKLQNENKTTNNDSFNRQNQTHDYQQMYPSNQQQHYRQSSYTQNYGEPSATSQYSMYGARYSEPNQYYYRSENEDRNYQNYDQRIPSYFQNQAELETRNICKDNLIEVVPNWTNQDYVQNHISVQNKTTQHSRINDQDIYQLKHNNQPTSDNLYRHTGQALYYQPTRHTDNFLYHPSLNQTPH</sequence>
<reference evidence="13" key="1">
    <citation type="submission" date="2021-03" db="EMBL/GenBank/DDBJ databases">
        <authorList>
            <person name="Bekaert M."/>
        </authorList>
    </citation>
    <scope>NUCLEOTIDE SEQUENCE</scope>
</reference>
<dbReference type="EMBL" id="CAJPWZ010000368">
    <property type="protein sequence ID" value="CAG2191619.1"/>
    <property type="molecule type" value="Genomic_DNA"/>
</dbReference>
<dbReference type="AlphaFoldDB" id="A0A8S3Q7Q8"/>
<dbReference type="FunFam" id="3.30.160.60:FF:000100">
    <property type="entry name" value="Zinc finger 45-like"/>
    <property type="match status" value="1"/>
</dbReference>
<keyword evidence="4 9" id="KW-0863">Zinc-finger</keyword>
<keyword evidence="10" id="KW-0175">Coiled coil</keyword>
<dbReference type="Gene3D" id="3.30.160.60">
    <property type="entry name" value="Classic Zinc Finger"/>
    <property type="match status" value="3"/>
</dbReference>
<dbReference type="FunFam" id="3.30.160.60:FF:000446">
    <property type="entry name" value="Zinc finger protein"/>
    <property type="match status" value="1"/>
</dbReference>
<feature type="compositionally biased region" description="Polar residues" evidence="11">
    <location>
        <begin position="810"/>
        <end position="825"/>
    </location>
</feature>
<evidence type="ECO:0000259" key="12">
    <source>
        <dbReference type="PROSITE" id="PS50157"/>
    </source>
</evidence>
<evidence type="ECO:0000256" key="7">
    <source>
        <dbReference type="ARBA" id="ARBA00023163"/>
    </source>
</evidence>
<dbReference type="Proteomes" id="UP000683360">
    <property type="component" value="Unassembled WGS sequence"/>
</dbReference>
<dbReference type="SUPFAM" id="SSF57667">
    <property type="entry name" value="beta-beta-alpha zinc fingers"/>
    <property type="match status" value="3"/>
</dbReference>
<evidence type="ECO:0000313" key="14">
    <source>
        <dbReference type="Proteomes" id="UP000683360"/>
    </source>
</evidence>
<keyword evidence="8" id="KW-0539">Nucleus</keyword>
<dbReference type="InterPro" id="IPR013087">
    <property type="entry name" value="Znf_C2H2_type"/>
</dbReference>
<keyword evidence="7" id="KW-0804">Transcription</keyword>